<evidence type="ECO:0000313" key="10">
    <source>
        <dbReference type="Proteomes" id="UP000762676"/>
    </source>
</evidence>
<dbReference type="PROSITE" id="PS00523">
    <property type="entry name" value="SULFATASE_1"/>
    <property type="match status" value="1"/>
</dbReference>
<dbReference type="GO" id="GO:0008484">
    <property type="term" value="F:sulfuric ester hydrolase activity"/>
    <property type="evidence" value="ECO:0007669"/>
    <property type="project" value="InterPro"/>
</dbReference>
<comment type="caution">
    <text evidence="9">The sequence shown here is derived from an EMBL/GenBank/DDBJ whole genome shotgun (WGS) entry which is preliminary data.</text>
</comment>
<keyword evidence="7" id="KW-0732">Signal</keyword>
<dbReference type="PROSITE" id="PS00149">
    <property type="entry name" value="SULFATASE_2"/>
    <property type="match status" value="1"/>
</dbReference>
<gene>
    <name evidence="9" type="ORF">ElyMa_005474800</name>
</gene>
<sequence length="228" mass="25726">MCVSRVCICAFLLLTEASIALLARSPNIVFIVADDYGYRDIGYHGAEFASPTLDRLAAGGLKLENYYVQPICSPTRSQLMTGRYQIHTGLEHSIIWKSQPYGLPLKYPTIANMLKGQGYSTHAVGKWHLGFYKKEYTPLHRGFDTFYGYWSGGEDYYSHYTCDRPPHNGVKANQTSRAPPAARRYCGYDLRDMDQPVRDKDRTYSTLLYTKKAVDLIHSAAASDKVSV</sequence>
<dbReference type="PANTHER" id="PTHR10342:SF274">
    <property type="entry name" value="ARYLSULFATASE B"/>
    <property type="match status" value="1"/>
</dbReference>
<evidence type="ECO:0000256" key="4">
    <source>
        <dbReference type="ARBA" id="ARBA00022801"/>
    </source>
</evidence>
<dbReference type="Pfam" id="PF00884">
    <property type="entry name" value="Sulfatase"/>
    <property type="match status" value="1"/>
</dbReference>
<name>A0AAV4EPY3_9GAST</name>
<dbReference type="EMBL" id="BMAT01010900">
    <property type="protein sequence ID" value="GFR63088.1"/>
    <property type="molecule type" value="Genomic_DNA"/>
</dbReference>
<proteinExistence type="inferred from homology"/>
<dbReference type="InterPro" id="IPR017850">
    <property type="entry name" value="Alkaline_phosphatase_core_sf"/>
</dbReference>
<dbReference type="InterPro" id="IPR024607">
    <property type="entry name" value="Sulfatase_CS"/>
</dbReference>
<keyword evidence="5" id="KW-0106">Calcium</keyword>
<dbReference type="PANTHER" id="PTHR10342">
    <property type="entry name" value="ARYLSULFATASE"/>
    <property type="match status" value="1"/>
</dbReference>
<evidence type="ECO:0000256" key="1">
    <source>
        <dbReference type="ARBA" id="ARBA00001913"/>
    </source>
</evidence>
<feature type="signal peptide" evidence="7">
    <location>
        <begin position="1"/>
        <end position="17"/>
    </location>
</feature>
<dbReference type="InterPro" id="IPR000917">
    <property type="entry name" value="Sulfatase_N"/>
</dbReference>
<evidence type="ECO:0000259" key="8">
    <source>
        <dbReference type="Pfam" id="PF00884"/>
    </source>
</evidence>
<dbReference type="Gene3D" id="3.40.720.10">
    <property type="entry name" value="Alkaline Phosphatase, subunit A"/>
    <property type="match status" value="1"/>
</dbReference>
<evidence type="ECO:0000256" key="6">
    <source>
        <dbReference type="ARBA" id="ARBA00023180"/>
    </source>
</evidence>
<evidence type="ECO:0000256" key="5">
    <source>
        <dbReference type="ARBA" id="ARBA00022837"/>
    </source>
</evidence>
<dbReference type="Proteomes" id="UP000762676">
    <property type="component" value="Unassembled WGS sequence"/>
</dbReference>
<keyword evidence="3" id="KW-0479">Metal-binding</keyword>
<protein>
    <submittedName>
        <fullName evidence="9">Sulfatase 2</fullName>
    </submittedName>
</protein>
<comment type="cofactor">
    <cofactor evidence="1">
        <name>Ca(2+)</name>
        <dbReference type="ChEBI" id="CHEBI:29108"/>
    </cofactor>
</comment>
<feature type="domain" description="Sulfatase N-terminal" evidence="8">
    <location>
        <begin position="26"/>
        <end position="217"/>
    </location>
</feature>
<evidence type="ECO:0000313" key="9">
    <source>
        <dbReference type="EMBL" id="GFR63088.1"/>
    </source>
</evidence>
<keyword evidence="6" id="KW-0325">Glycoprotein</keyword>
<dbReference type="InterPro" id="IPR047115">
    <property type="entry name" value="ARSB"/>
</dbReference>
<organism evidence="9 10">
    <name type="scientific">Elysia marginata</name>
    <dbReference type="NCBI Taxonomy" id="1093978"/>
    <lineage>
        <taxon>Eukaryota</taxon>
        <taxon>Metazoa</taxon>
        <taxon>Spiralia</taxon>
        <taxon>Lophotrochozoa</taxon>
        <taxon>Mollusca</taxon>
        <taxon>Gastropoda</taxon>
        <taxon>Heterobranchia</taxon>
        <taxon>Euthyneura</taxon>
        <taxon>Panpulmonata</taxon>
        <taxon>Sacoglossa</taxon>
        <taxon>Placobranchoidea</taxon>
        <taxon>Plakobranchidae</taxon>
        <taxon>Elysia</taxon>
    </lineage>
</organism>
<evidence type="ECO:0000256" key="3">
    <source>
        <dbReference type="ARBA" id="ARBA00022723"/>
    </source>
</evidence>
<feature type="chain" id="PRO_5043876005" evidence="7">
    <location>
        <begin position="18"/>
        <end position="228"/>
    </location>
</feature>
<keyword evidence="4" id="KW-0378">Hydrolase</keyword>
<keyword evidence="10" id="KW-1185">Reference proteome</keyword>
<dbReference type="AlphaFoldDB" id="A0AAV4EPY3"/>
<reference evidence="9 10" key="1">
    <citation type="journal article" date="2021" name="Elife">
        <title>Chloroplast acquisition without the gene transfer in kleptoplastic sea slugs, Plakobranchus ocellatus.</title>
        <authorList>
            <person name="Maeda T."/>
            <person name="Takahashi S."/>
            <person name="Yoshida T."/>
            <person name="Shimamura S."/>
            <person name="Takaki Y."/>
            <person name="Nagai Y."/>
            <person name="Toyoda A."/>
            <person name="Suzuki Y."/>
            <person name="Arimoto A."/>
            <person name="Ishii H."/>
            <person name="Satoh N."/>
            <person name="Nishiyama T."/>
            <person name="Hasebe M."/>
            <person name="Maruyama T."/>
            <person name="Minagawa J."/>
            <person name="Obokata J."/>
            <person name="Shigenobu S."/>
        </authorList>
    </citation>
    <scope>NUCLEOTIDE SEQUENCE [LARGE SCALE GENOMIC DNA]</scope>
</reference>
<evidence type="ECO:0000256" key="7">
    <source>
        <dbReference type="SAM" id="SignalP"/>
    </source>
</evidence>
<dbReference type="SUPFAM" id="SSF53649">
    <property type="entry name" value="Alkaline phosphatase-like"/>
    <property type="match status" value="1"/>
</dbReference>
<comment type="similarity">
    <text evidence="2">Belongs to the sulfatase family.</text>
</comment>
<dbReference type="GO" id="GO:0046872">
    <property type="term" value="F:metal ion binding"/>
    <property type="evidence" value="ECO:0007669"/>
    <property type="project" value="UniProtKB-KW"/>
</dbReference>
<evidence type="ECO:0000256" key="2">
    <source>
        <dbReference type="ARBA" id="ARBA00008779"/>
    </source>
</evidence>
<accession>A0AAV4EPY3</accession>